<dbReference type="GO" id="GO:0043138">
    <property type="term" value="F:3'-5' DNA helicase activity"/>
    <property type="evidence" value="ECO:0007669"/>
    <property type="project" value="TreeGrafter"/>
</dbReference>
<dbReference type="Gene3D" id="3.40.50.300">
    <property type="entry name" value="P-loop containing nucleotide triphosphate hydrolases"/>
    <property type="match status" value="2"/>
</dbReference>
<dbReference type="SMART" id="SM00490">
    <property type="entry name" value="HELICc"/>
    <property type="match status" value="1"/>
</dbReference>
<dbReference type="HOGENOM" id="CLU_024742_0_0_9"/>
<feature type="domain" description="Helicase ATP-binding" evidence="4">
    <location>
        <begin position="107"/>
        <end position="259"/>
    </location>
</feature>
<evidence type="ECO:0000313" key="7">
    <source>
        <dbReference type="Proteomes" id="UP000004846"/>
    </source>
</evidence>
<dbReference type="SMART" id="SM00487">
    <property type="entry name" value="DEXDc"/>
    <property type="match status" value="1"/>
</dbReference>
<keyword evidence="6" id="KW-0378">Hydrolase</keyword>
<dbReference type="InterPro" id="IPR001650">
    <property type="entry name" value="Helicase_C-like"/>
</dbReference>
<evidence type="ECO:0000256" key="3">
    <source>
        <dbReference type="ARBA" id="ARBA00023125"/>
    </source>
</evidence>
<name>A0A125W659_ENTFL</name>
<dbReference type="Pfam" id="PF00270">
    <property type="entry name" value="DEAD"/>
    <property type="match status" value="1"/>
</dbReference>
<dbReference type="RefSeq" id="WP_002402230.1">
    <property type="nucleotide sequence ID" value="NZ_GL454455.1"/>
</dbReference>
<dbReference type="Pfam" id="PF00271">
    <property type="entry name" value="Helicase_C"/>
    <property type="match status" value="1"/>
</dbReference>
<dbReference type="PROSITE" id="PS51192">
    <property type="entry name" value="HELICASE_ATP_BIND_1"/>
    <property type="match status" value="1"/>
</dbReference>
<proteinExistence type="predicted"/>
<feature type="domain" description="Helicase C-terminal" evidence="5">
    <location>
        <begin position="293"/>
        <end position="438"/>
    </location>
</feature>
<dbReference type="Proteomes" id="UP000004846">
    <property type="component" value="Unassembled WGS sequence"/>
</dbReference>
<gene>
    <name evidence="6" type="ORF">HMPREF9498_01715</name>
</gene>
<accession>A0A125W659</accession>
<evidence type="ECO:0000259" key="5">
    <source>
        <dbReference type="PROSITE" id="PS51194"/>
    </source>
</evidence>
<dbReference type="PANTHER" id="PTHR30580:SF1">
    <property type="entry name" value="COMF OPERON PROTEIN 1"/>
    <property type="match status" value="1"/>
</dbReference>
<dbReference type="InterPro" id="IPR011545">
    <property type="entry name" value="DEAD/DEAH_box_helicase_dom"/>
</dbReference>
<dbReference type="GO" id="GO:0006302">
    <property type="term" value="P:double-strand break repair"/>
    <property type="evidence" value="ECO:0007669"/>
    <property type="project" value="TreeGrafter"/>
</dbReference>
<evidence type="ECO:0000256" key="1">
    <source>
        <dbReference type="ARBA" id="ARBA00022741"/>
    </source>
</evidence>
<dbReference type="PANTHER" id="PTHR30580">
    <property type="entry name" value="PRIMOSOMAL PROTEIN N"/>
    <property type="match status" value="1"/>
</dbReference>
<dbReference type="InterPro" id="IPR027417">
    <property type="entry name" value="P-loop_NTPase"/>
</dbReference>
<protein>
    <submittedName>
        <fullName evidence="6">Helicase C-terminal domain protein</fullName>
    </submittedName>
</protein>
<evidence type="ECO:0000256" key="2">
    <source>
        <dbReference type="ARBA" id="ARBA00022840"/>
    </source>
</evidence>
<comment type="caution">
    <text evidence="6">The sequence shown here is derived from an EMBL/GenBank/DDBJ whole genome shotgun (WGS) entry which is preliminary data.</text>
</comment>
<dbReference type="GO" id="GO:0006310">
    <property type="term" value="P:DNA recombination"/>
    <property type="evidence" value="ECO:0007669"/>
    <property type="project" value="TreeGrafter"/>
</dbReference>
<dbReference type="EMBL" id="AEBR01000054">
    <property type="protein sequence ID" value="EFM82777.1"/>
    <property type="molecule type" value="Genomic_DNA"/>
</dbReference>
<reference evidence="7" key="1">
    <citation type="submission" date="2010-07" db="EMBL/GenBank/DDBJ databases">
        <authorList>
            <person name="Weinstock G."/>
            <person name="Sodergren E."/>
            <person name="Clifton S."/>
            <person name="Fulton L."/>
            <person name="Fulton B."/>
            <person name="Courtney L."/>
            <person name="Fronick C."/>
            <person name="Harrison M."/>
            <person name="Strong C."/>
            <person name="Farmer C."/>
            <person name="Delahaunty K."/>
            <person name="Markovic C."/>
            <person name="Hall O."/>
            <person name="Minx P."/>
            <person name="Tomlinson C."/>
            <person name="Mitreva M."/>
            <person name="Hou S."/>
            <person name="Chen J."/>
            <person name="Wollam A."/>
            <person name="Pepin K.H."/>
            <person name="Johnson M."/>
            <person name="Bhonagiri V."/>
            <person name="Zhang X."/>
            <person name="Suruliraj S."/>
            <person name="Warren W."/>
            <person name="Chinwalla A."/>
            <person name="Mardis E.R."/>
            <person name="Wilson R.K."/>
        </authorList>
    </citation>
    <scope>NUCLEOTIDE SEQUENCE [LARGE SCALE GENOMIC DNA]</scope>
    <source>
        <strain evidence="7">TX4248</strain>
    </source>
</reference>
<evidence type="ECO:0000313" key="6">
    <source>
        <dbReference type="EMBL" id="EFM82777.1"/>
    </source>
</evidence>
<dbReference type="CDD" id="cd17925">
    <property type="entry name" value="DEXDc_ComFA"/>
    <property type="match status" value="1"/>
</dbReference>
<dbReference type="SUPFAM" id="SSF52540">
    <property type="entry name" value="P-loop containing nucleoside triphosphate hydrolases"/>
    <property type="match status" value="1"/>
</dbReference>
<dbReference type="InterPro" id="IPR014001">
    <property type="entry name" value="Helicase_ATP-bd"/>
</dbReference>
<keyword evidence="1" id="KW-0547">Nucleotide-binding</keyword>
<dbReference type="GO" id="GO:0006270">
    <property type="term" value="P:DNA replication initiation"/>
    <property type="evidence" value="ECO:0007669"/>
    <property type="project" value="TreeGrafter"/>
</dbReference>
<evidence type="ECO:0000259" key="4">
    <source>
        <dbReference type="PROSITE" id="PS51192"/>
    </source>
</evidence>
<keyword evidence="6" id="KW-0347">Helicase</keyword>
<organism evidence="6 7">
    <name type="scientific">Enterococcus faecalis TX4248</name>
    <dbReference type="NCBI Taxonomy" id="749495"/>
    <lineage>
        <taxon>Bacteria</taxon>
        <taxon>Bacillati</taxon>
        <taxon>Bacillota</taxon>
        <taxon>Bacilli</taxon>
        <taxon>Lactobacillales</taxon>
        <taxon>Enterococcaceae</taxon>
        <taxon>Enterococcus</taxon>
    </lineage>
</organism>
<keyword evidence="3" id="KW-0238">DNA-binding</keyword>
<keyword evidence="2" id="KW-0067">ATP-binding</keyword>
<dbReference type="AlphaFoldDB" id="A0A125W659"/>
<dbReference type="PROSITE" id="PS51194">
    <property type="entry name" value="HELICASE_CTER"/>
    <property type="match status" value="1"/>
</dbReference>
<sequence>MEDLHGRKIIIEETERSIQTKLVYLPTMLERSPLTIQCQRCGEVVSKKENRLATNVYYCHACIQLGRVTSCQKFCHLPERPNSPRTVFFEWSGQLTKGQQAISVELCETAKIRENRLVWAVTGAGKTEMLFAVLHQTLQEGGRIALASPRVDVCLELFPRIQAVFPHEAIALLHGNSQEPYRYTKLVICTTHQLLKFHQAFDLLIVDEADSFPFVNNEHLYYGVLNARKKRSSLVYLTATPTKELRKLLQQKKLAASILPARYHRRPLPVPRRFWVQSWQRLSSKNIKIIAHHLKRLLVRNSVLLFCPSISLIHQLHALIAERFSDKEVVAVYGSDELRLEKVQAMRQQKTDILITTTILERGVTFDAVSVIVYGANHRVFTSSTLVQIAGRVDRRQEFNYGEVLFLHDGETRDMKEAIRQIKQMNRLASKRGMLDGL</sequence>
<dbReference type="GO" id="GO:0005524">
    <property type="term" value="F:ATP binding"/>
    <property type="evidence" value="ECO:0007669"/>
    <property type="project" value="UniProtKB-KW"/>
</dbReference>
<dbReference type="GO" id="GO:0003677">
    <property type="term" value="F:DNA binding"/>
    <property type="evidence" value="ECO:0007669"/>
    <property type="project" value="UniProtKB-KW"/>
</dbReference>